<proteinExistence type="predicted"/>
<evidence type="ECO:0000313" key="3">
    <source>
        <dbReference type="Proteomes" id="UP001215598"/>
    </source>
</evidence>
<sequence length="204" mass="21009">MEAGRSETQGVGAGAGEDGGVGAKEETGGRCMGAVGDGGREGCGVGGVAGGEKGARARAWVGAWQKDARRERGWTGSRARDGRRYEGVETAGARADAGVVRREVGGQGTLGAQSAARCDAEKLSKPLVLTLWARALRVANCPQAERNRRPDATQGDEWASCVDMRAGRAMGEVTGWQGAGGHRGSPEEAVDLVEGVVAADQHRP</sequence>
<dbReference type="EMBL" id="JARKIB010000259">
    <property type="protein sequence ID" value="KAJ7718912.1"/>
    <property type="molecule type" value="Genomic_DNA"/>
</dbReference>
<accession>A0AAD7HEI5</accession>
<organism evidence="2 3">
    <name type="scientific">Mycena metata</name>
    <dbReference type="NCBI Taxonomy" id="1033252"/>
    <lineage>
        <taxon>Eukaryota</taxon>
        <taxon>Fungi</taxon>
        <taxon>Dikarya</taxon>
        <taxon>Basidiomycota</taxon>
        <taxon>Agaricomycotina</taxon>
        <taxon>Agaricomycetes</taxon>
        <taxon>Agaricomycetidae</taxon>
        <taxon>Agaricales</taxon>
        <taxon>Marasmiineae</taxon>
        <taxon>Mycenaceae</taxon>
        <taxon>Mycena</taxon>
    </lineage>
</organism>
<dbReference type="Proteomes" id="UP001215598">
    <property type="component" value="Unassembled WGS sequence"/>
</dbReference>
<comment type="caution">
    <text evidence="2">The sequence shown here is derived from an EMBL/GenBank/DDBJ whole genome shotgun (WGS) entry which is preliminary data.</text>
</comment>
<protein>
    <submittedName>
        <fullName evidence="2">Uncharacterized protein</fullName>
    </submittedName>
</protein>
<feature type="region of interest" description="Disordered" evidence="1">
    <location>
        <begin position="174"/>
        <end position="204"/>
    </location>
</feature>
<feature type="region of interest" description="Disordered" evidence="1">
    <location>
        <begin position="1"/>
        <end position="27"/>
    </location>
</feature>
<keyword evidence="3" id="KW-1185">Reference proteome</keyword>
<reference evidence="2" key="1">
    <citation type="submission" date="2023-03" db="EMBL/GenBank/DDBJ databases">
        <title>Massive genome expansion in bonnet fungi (Mycena s.s.) driven by repeated elements and novel gene families across ecological guilds.</title>
        <authorList>
            <consortium name="Lawrence Berkeley National Laboratory"/>
            <person name="Harder C.B."/>
            <person name="Miyauchi S."/>
            <person name="Viragh M."/>
            <person name="Kuo A."/>
            <person name="Thoen E."/>
            <person name="Andreopoulos B."/>
            <person name="Lu D."/>
            <person name="Skrede I."/>
            <person name="Drula E."/>
            <person name="Henrissat B."/>
            <person name="Morin E."/>
            <person name="Kohler A."/>
            <person name="Barry K."/>
            <person name="LaButti K."/>
            <person name="Morin E."/>
            <person name="Salamov A."/>
            <person name="Lipzen A."/>
            <person name="Mereny Z."/>
            <person name="Hegedus B."/>
            <person name="Baldrian P."/>
            <person name="Stursova M."/>
            <person name="Weitz H."/>
            <person name="Taylor A."/>
            <person name="Grigoriev I.V."/>
            <person name="Nagy L.G."/>
            <person name="Martin F."/>
            <person name="Kauserud H."/>
        </authorList>
    </citation>
    <scope>NUCLEOTIDE SEQUENCE</scope>
    <source>
        <strain evidence="2">CBHHK182m</strain>
    </source>
</reference>
<gene>
    <name evidence="2" type="ORF">B0H16DRAFT_1475267</name>
</gene>
<evidence type="ECO:0000256" key="1">
    <source>
        <dbReference type="SAM" id="MobiDB-lite"/>
    </source>
</evidence>
<feature type="compositionally biased region" description="Gly residues" evidence="1">
    <location>
        <begin position="11"/>
        <end position="22"/>
    </location>
</feature>
<name>A0AAD7HEI5_9AGAR</name>
<evidence type="ECO:0000313" key="2">
    <source>
        <dbReference type="EMBL" id="KAJ7718912.1"/>
    </source>
</evidence>
<dbReference type="AlphaFoldDB" id="A0AAD7HEI5"/>